<keyword evidence="2" id="KW-1185">Reference proteome</keyword>
<dbReference type="Pfam" id="PF08905">
    <property type="entry name" value="DUF1850"/>
    <property type="match status" value="1"/>
</dbReference>
<protein>
    <submittedName>
        <fullName evidence="1">DUF1850 domain-containing protein</fullName>
    </submittedName>
</protein>
<proteinExistence type="predicted"/>
<sequence length="107" mass="11293">MQASHGGNPSHMSYSVEKTRWRQCWQIEAAGLRLAEAAVKGSGAGMEPGDGARLEGGWWVWNPRADHLPSLTLATSGASDGGWLLCGGGTCQDIPETGGFVQLRPCP</sequence>
<dbReference type="OrthoDB" id="5298197at2"/>
<name>A0A3S8U8Q8_9RHOB</name>
<reference evidence="1 2" key="1">
    <citation type="submission" date="2018-12" db="EMBL/GenBank/DDBJ databases">
        <title>Complete genome sequencing of Tabrizicola sp. K13M18.</title>
        <authorList>
            <person name="Bae J.-W."/>
        </authorList>
    </citation>
    <scope>NUCLEOTIDE SEQUENCE [LARGE SCALE GENOMIC DNA]</scope>
    <source>
        <strain evidence="1 2">K13M18</strain>
    </source>
</reference>
<dbReference type="EMBL" id="CP034328">
    <property type="protein sequence ID" value="AZL60001.1"/>
    <property type="molecule type" value="Genomic_DNA"/>
</dbReference>
<evidence type="ECO:0000313" key="1">
    <source>
        <dbReference type="EMBL" id="AZL60001.1"/>
    </source>
</evidence>
<evidence type="ECO:0000313" key="2">
    <source>
        <dbReference type="Proteomes" id="UP000282002"/>
    </source>
</evidence>
<organism evidence="1 2">
    <name type="scientific">Tabrizicola piscis</name>
    <dbReference type="NCBI Taxonomy" id="2494374"/>
    <lineage>
        <taxon>Bacteria</taxon>
        <taxon>Pseudomonadati</taxon>
        <taxon>Pseudomonadota</taxon>
        <taxon>Alphaproteobacteria</taxon>
        <taxon>Rhodobacterales</taxon>
        <taxon>Paracoccaceae</taxon>
        <taxon>Tabrizicola</taxon>
    </lineage>
</organism>
<accession>A0A3S8U8Q8</accession>
<dbReference type="KEGG" id="taw:EI545_14865"/>
<dbReference type="AlphaFoldDB" id="A0A3S8U8Q8"/>
<gene>
    <name evidence="1" type="ORF">EI545_14865</name>
</gene>
<dbReference type="InterPro" id="IPR015001">
    <property type="entry name" value="DUF1850"/>
</dbReference>
<dbReference type="Proteomes" id="UP000282002">
    <property type="component" value="Chromosome"/>
</dbReference>